<keyword evidence="7" id="KW-0694">RNA-binding</keyword>
<reference evidence="10" key="1">
    <citation type="journal article" date="2014" name="Genome Announc.">
        <title>Genome sequence of the yeast Cyberlindnera fabianii (Hansenula fabianii).</title>
        <authorList>
            <person name="Freel K.C."/>
            <person name="Sarilar V."/>
            <person name="Neuveglise C."/>
            <person name="Devillers H."/>
            <person name="Friedrich A."/>
            <person name="Schacherer J."/>
        </authorList>
    </citation>
    <scope>NUCLEOTIDE SEQUENCE</scope>
    <source>
        <strain evidence="10">YJS4271</strain>
    </source>
</reference>
<dbReference type="GO" id="GO:0071038">
    <property type="term" value="P:TRAMP-dependent tRNA surveillance pathway"/>
    <property type="evidence" value="ECO:0007669"/>
    <property type="project" value="UniProtKB-ARBA"/>
</dbReference>
<dbReference type="InterPro" id="IPR027408">
    <property type="entry name" value="PNPase/RNase_PH_dom_sf"/>
</dbReference>
<dbReference type="InterPro" id="IPR001247">
    <property type="entry name" value="ExoRNase_PH_dom1"/>
</dbReference>
<dbReference type="Pfam" id="PF01138">
    <property type="entry name" value="RNase_PH"/>
    <property type="match status" value="1"/>
</dbReference>
<dbReference type="EMBL" id="MPUK01000005">
    <property type="protein sequence ID" value="ONH67014.1"/>
    <property type="molecule type" value="Genomic_DNA"/>
</dbReference>
<dbReference type="VEuPathDB" id="FungiDB:BON22_3153"/>
<reference evidence="11" key="3">
    <citation type="submission" date="2017-01" db="EMBL/GenBank/DDBJ databases">
        <authorList>
            <person name="Mah S.A."/>
            <person name="Swanson W.J."/>
            <person name="Moy G.W."/>
            <person name="Vacquier V.D."/>
        </authorList>
    </citation>
    <scope>NUCLEOTIDE SEQUENCE [LARGE SCALE GENOMIC DNA]</scope>
    <source>
        <strain evidence="11">65</strain>
    </source>
</reference>
<name>A0A061B548_CYBFA</name>
<keyword evidence="8" id="KW-0539">Nucleus</keyword>
<organism evidence="10">
    <name type="scientific">Cyberlindnera fabianii</name>
    <name type="common">Yeast</name>
    <name type="synonym">Hansenula fabianii</name>
    <dbReference type="NCBI Taxonomy" id="36022"/>
    <lineage>
        <taxon>Eukaryota</taxon>
        <taxon>Fungi</taxon>
        <taxon>Dikarya</taxon>
        <taxon>Ascomycota</taxon>
        <taxon>Saccharomycotina</taxon>
        <taxon>Saccharomycetes</taxon>
        <taxon>Phaffomycetales</taxon>
        <taxon>Phaffomycetaceae</taxon>
        <taxon>Cyberlindnera</taxon>
    </lineage>
</organism>
<dbReference type="GO" id="GO:0000176">
    <property type="term" value="C:nuclear exosome (RNase complex)"/>
    <property type="evidence" value="ECO:0007669"/>
    <property type="project" value="TreeGrafter"/>
</dbReference>
<dbReference type="InterPro" id="IPR020568">
    <property type="entry name" value="Ribosomal_Su5_D2-typ_SF"/>
</dbReference>
<evidence type="ECO:0000256" key="2">
    <source>
        <dbReference type="ARBA" id="ARBA00004496"/>
    </source>
</evidence>
<proteinExistence type="inferred from homology"/>
<dbReference type="GO" id="GO:0005730">
    <property type="term" value="C:nucleolus"/>
    <property type="evidence" value="ECO:0007669"/>
    <property type="project" value="UniProtKB-ARBA"/>
</dbReference>
<dbReference type="GO" id="GO:0071051">
    <property type="term" value="P:poly(A)-dependent snoRNA 3'-end processing"/>
    <property type="evidence" value="ECO:0007669"/>
    <property type="project" value="TreeGrafter"/>
</dbReference>
<dbReference type="SUPFAM" id="SSF54211">
    <property type="entry name" value="Ribosomal protein S5 domain 2-like"/>
    <property type="match status" value="1"/>
</dbReference>
<dbReference type="AlphaFoldDB" id="A0A061B548"/>
<dbReference type="Proteomes" id="UP000189513">
    <property type="component" value="Unassembled WGS sequence"/>
</dbReference>
<evidence type="ECO:0000259" key="9">
    <source>
        <dbReference type="Pfam" id="PF01138"/>
    </source>
</evidence>
<dbReference type="STRING" id="36022.A0A061B548"/>
<comment type="similarity">
    <text evidence="3">Belongs to the RNase PH family.</text>
</comment>
<sequence length="238" mass="26063">MNTIDRRRLRGPPQAKPLVFAPLPAELQKDSEIDVKVENDIEAQLKRTFIKTGLVTNANGSTYLEVDNNIISVSVYGPRPIRGSFMEKASLSVNLDDVSEVLDSLMEKKFCNYIENNFLSVINLAKYPKSGIDISINVISVQNPEKLHLKLLSLITDATTMALVDAGIELLDIVASGYDHEHNTVVSYVKGNEVVGILSKSTIPLDDLKEILATTEKKAAVVKSALVGLMIDNAQAIQ</sequence>
<dbReference type="GO" id="GO:0016075">
    <property type="term" value="P:rRNA catabolic process"/>
    <property type="evidence" value="ECO:0007669"/>
    <property type="project" value="TreeGrafter"/>
</dbReference>
<reference evidence="12" key="2">
    <citation type="journal article" date="2017" name="Genome Announc.">
        <title>Genome sequences of Cyberlindnera fabianii 65, Pichia kudriavzevii 129, and Saccharomyces cerevisiae 131 isolated from fermented masau fruits in Zimbabwe.</title>
        <authorList>
            <person name="van Rijswijck I.M.H."/>
            <person name="Derks M.F.L."/>
            <person name="Abee T."/>
            <person name="de Ridder D."/>
            <person name="Smid E.J."/>
        </authorList>
    </citation>
    <scope>NUCLEOTIDE SEQUENCE [LARGE SCALE GENOMIC DNA]</scope>
    <source>
        <strain evidence="12">65</strain>
    </source>
</reference>
<dbReference type="EMBL" id="LK052895">
    <property type="protein sequence ID" value="CDR42806.1"/>
    <property type="molecule type" value="Genomic_DNA"/>
</dbReference>
<comment type="subcellular location">
    <subcellularLocation>
        <location evidence="2">Cytoplasm</location>
    </subcellularLocation>
    <subcellularLocation>
        <location evidence="1">Nucleus</location>
    </subcellularLocation>
</comment>
<dbReference type="InterPro" id="IPR050080">
    <property type="entry name" value="RNase_PH"/>
</dbReference>
<evidence type="ECO:0000256" key="5">
    <source>
        <dbReference type="ARBA" id="ARBA00022552"/>
    </source>
</evidence>
<accession>A0A061B548</accession>
<dbReference type="OMA" id="ILPTCIN"/>
<dbReference type="PANTHER" id="PTHR11953:SF2">
    <property type="entry name" value="EXOSOME COMPLEX COMPONENT MTR3"/>
    <property type="match status" value="1"/>
</dbReference>
<evidence type="ECO:0000256" key="8">
    <source>
        <dbReference type="ARBA" id="ARBA00023242"/>
    </source>
</evidence>
<dbReference type="GO" id="GO:0000177">
    <property type="term" value="C:cytoplasmic exosome (RNase complex)"/>
    <property type="evidence" value="ECO:0007669"/>
    <property type="project" value="UniProtKB-ARBA"/>
</dbReference>
<keyword evidence="12" id="KW-1185">Reference proteome</keyword>
<evidence type="ECO:0000313" key="11">
    <source>
        <dbReference type="EMBL" id="ONH67014.1"/>
    </source>
</evidence>
<dbReference type="Gene3D" id="3.30.230.70">
    <property type="entry name" value="GHMP Kinase, N-terminal domain"/>
    <property type="match status" value="1"/>
</dbReference>
<gene>
    <name evidence="11" type="ORF">BON22_3153</name>
    <name evidence="10" type="ORF">CYFA0S_10e02498g</name>
</gene>
<keyword evidence="6" id="KW-0271">Exosome</keyword>
<evidence type="ECO:0000256" key="4">
    <source>
        <dbReference type="ARBA" id="ARBA00022490"/>
    </source>
</evidence>
<evidence type="ECO:0000256" key="1">
    <source>
        <dbReference type="ARBA" id="ARBA00004123"/>
    </source>
</evidence>
<keyword evidence="4" id="KW-0963">Cytoplasm</keyword>
<evidence type="ECO:0000256" key="6">
    <source>
        <dbReference type="ARBA" id="ARBA00022835"/>
    </source>
</evidence>
<evidence type="ECO:0000256" key="7">
    <source>
        <dbReference type="ARBA" id="ARBA00022884"/>
    </source>
</evidence>
<evidence type="ECO:0000256" key="3">
    <source>
        <dbReference type="ARBA" id="ARBA00006678"/>
    </source>
</evidence>
<dbReference type="GO" id="GO:0003723">
    <property type="term" value="F:RNA binding"/>
    <property type="evidence" value="ECO:0007669"/>
    <property type="project" value="UniProtKB-KW"/>
</dbReference>
<dbReference type="OrthoDB" id="2504340at2759"/>
<dbReference type="GO" id="GO:0000467">
    <property type="term" value="P:exonucleolytic trimming to generate mature 3'-end of 5.8S rRNA from tricistronic rRNA transcript (SSU-rRNA, 5.8S rRNA, LSU-rRNA)"/>
    <property type="evidence" value="ECO:0007669"/>
    <property type="project" value="UniProtKB-ARBA"/>
</dbReference>
<feature type="domain" description="Exoribonuclease phosphorolytic" evidence="9">
    <location>
        <begin position="44"/>
        <end position="169"/>
    </location>
</feature>
<keyword evidence="5" id="KW-0698">rRNA processing</keyword>
<dbReference type="GO" id="GO:0034475">
    <property type="term" value="P:U4 snRNA 3'-end processing"/>
    <property type="evidence" value="ECO:0007669"/>
    <property type="project" value="TreeGrafter"/>
</dbReference>
<dbReference type="GO" id="GO:0071028">
    <property type="term" value="P:nuclear mRNA surveillance"/>
    <property type="evidence" value="ECO:0007669"/>
    <property type="project" value="TreeGrafter"/>
</dbReference>
<evidence type="ECO:0000313" key="10">
    <source>
        <dbReference type="EMBL" id="CDR42806.1"/>
    </source>
</evidence>
<protein>
    <submittedName>
        <fullName evidence="10">CYFA0S10e02498g1_1</fullName>
    </submittedName>
    <submittedName>
        <fullName evidence="11">Exosome complex component MTR3</fullName>
    </submittedName>
</protein>
<evidence type="ECO:0000313" key="12">
    <source>
        <dbReference type="Proteomes" id="UP000189513"/>
    </source>
</evidence>
<dbReference type="PANTHER" id="PTHR11953">
    <property type="entry name" value="EXOSOME COMPLEX COMPONENT"/>
    <property type="match status" value="1"/>
</dbReference>